<dbReference type="AlphaFoldDB" id="A0A5J6MIH2"/>
<evidence type="ECO:0000256" key="3">
    <source>
        <dbReference type="ARBA" id="ARBA00022989"/>
    </source>
</evidence>
<dbReference type="Pfam" id="PF04140">
    <property type="entry name" value="ICMT"/>
    <property type="match status" value="1"/>
</dbReference>
<feature type="transmembrane region" description="Helical" evidence="5">
    <location>
        <begin position="131"/>
        <end position="152"/>
    </location>
</feature>
<dbReference type="EMBL" id="CP042906">
    <property type="protein sequence ID" value="QEX17332.1"/>
    <property type="molecule type" value="Genomic_DNA"/>
</dbReference>
<dbReference type="GO" id="GO:0004671">
    <property type="term" value="F:protein C-terminal S-isoprenylcysteine carboxyl O-methyltransferase activity"/>
    <property type="evidence" value="ECO:0007669"/>
    <property type="project" value="InterPro"/>
</dbReference>
<evidence type="ECO:0000313" key="6">
    <source>
        <dbReference type="EMBL" id="QEX17332.1"/>
    </source>
</evidence>
<evidence type="ECO:0000256" key="5">
    <source>
        <dbReference type="SAM" id="Phobius"/>
    </source>
</evidence>
<evidence type="ECO:0000256" key="2">
    <source>
        <dbReference type="ARBA" id="ARBA00022692"/>
    </source>
</evidence>
<gene>
    <name evidence="6" type="ORF">FRZ44_26300</name>
</gene>
<keyword evidence="7" id="KW-1185">Reference proteome</keyword>
<dbReference type="Proteomes" id="UP000326202">
    <property type="component" value="Chromosome"/>
</dbReference>
<dbReference type="Gene3D" id="1.20.120.1630">
    <property type="match status" value="1"/>
</dbReference>
<dbReference type="KEGG" id="htq:FRZ44_26300"/>
<feature type="transmembrane region" description="Helical" evidence="5">
    <location>
        <begin position="68"/>
        <end position="91"/>
    </location>
</feature>
<dbReference type="GO" id="GO:0016020">
    <property type="term" value="C:membrane"/>
    <property type="evidence" value="ECO:0007669"/>
    <property type="project" value="UniProtKB-SubCell"/>
</dbReference>
<proteinExistence type="predicted"/>
<evidence type="ECO:0000256" key="4">
    <source>
        <dbReference type="ARBA" id="ARBA00023136"/>
    </source>
</evidence>
<name>A0A5J6MIH2_9PROT</name>
<sequence>MAFTLVFGYLVAARLIELLLANANSRRLLAAGAVEHGRNHYPLIVALHALWILSLWIFVPHDTTPEPILLGAFALLQLARIWIIATLGRYWTTRIISLPGAPLVRRGPYRFVRHPNYLVVALEIPVLSGALHAWGLALIFGLANLAILYWRIRTENQALAPRRSLEMRQA</sequence>
<organism evidence="6 7">
    <name type="scientific">Hypericibacter terrae</name>
    <dbReference type="NCBI Taxonomy" id="2602015"/>
    <lineage>
        <taxon>Bacteria</taxon>
        <taxon>Pseudomonadati</taxon>
        <taxon>Pseudomonadota</taxon>
        <taxon>Alphaproteobacteria</taxon>
        <taxon>Rhodospirillales</taxon>
        <taxon>Dongiaceae</taxon>
        <taxon>Hypericibacter</taxon>
    </lineage>
</organism>
<reference evidence="6 7" key="1">
    <citation type="submission" date="2019-08" db="EMBL/GenBank/DDBJ databases">
        <title>Hyperibacter terrae gen. nov., sp. nov. and Hyperibacter viscosus sp. nov., two new members in the family Rhodospirillaceae isolated from the rhizosphere of Hypericum perforatum.</title>
        <authorList>
            <person name="Noviana Z."/>
        </authorList>
    </citation>
    <scope>NUCLEOTIDE SEQUENCE [LARGE SCALE GENOMIC DNA]</scope>
    <source>
        <strain evidence="6 7">R5913</strain>
    </source>
</reference>
<evidence type="ECO:0000256" key="1">
    <source>
        <dbReference type="ARBA" id="ARBA00004141"/>
    </source>
</evidence>
<dbReference type="InterPro" id="IPR007269">
    <property type="entry name" value="ICMT_MeTrfase"/>
</dbReference>
<keyword evidence="2 5" id="KW-0812">Transmembrane</keyword>
<keyword evidence="4 5" id="KW-0472">Membrane</keyword>
<protein>
    <submittedName>
        <fullName evidence="6">Membrane protein</fullName>
    </submittedName>
</protein>
<evidence type="ECO:0000313" key="7">
    <source>
        <dbReference type="Proteomes" id="UP000326202"/>
    </source>
</evidence>
<dbReference type="OrthoDB" id="7203053at2"/>
<feature type="transmembrane region" description="Helical" evidence="5">
    <location>
        <begin position="40"/>
        <end position="59"/>
    </location>
</feature>
<comment type="subcellular location">
    <subcellularLocation>
        <location evidence="1">Membrane</location>
        <topology evidence="1">Multi-pass membrane protein</topology>
    </subcellularLocation>
</comment>
<dbReference type="RefSeq" id="WP_151177601.1">
    <property type="nucleotide sequence ID" value="NZ_CP042906.1"/>
</dbReference>
<keyword evidence="3 5" id="KW-1133">Transmembrane helix</keyword>
<accession>A0A5J6MIH2</accession>